<name>A0A3G6TYX3_9FLAO</name>
<protein>
    <submittedName>
        <fullName evidence="2">Uncharacterized protein</fullName>
    </submittedName>
</protein>
<dbReference type="GeneID" id="99067127"/>
<dbReference type="AlphaFoldDB" id="A0A3G6TYX3"/>
<keyword evidence="3" id="KW-1185">Reference proteome</keyword>
<gene>
    <name evidence="2" type="ORF">EG339_20175</name>
</gene>
<feature type="transmembrane region" description="Helical" evidence="1">
    <location>
        <begin position="6"/>
        <end position="21"/>
    </location>
</feature>
<dbReference type="OrthoDB" id="1273062at2"/>
<feature type="transmembrane region" description="Helical" evidence="1">
    <location>
        <begin position="120"/>
        <end position="141"/>
    </location>
</feature>
<keyword evidence="1" id="KW-0472">Membrane</keyword>
<evidence type="ECO:0000313" key="3">
    <source>
        <dbReference type="Proteomes" id="UP000271193"/>
    </source>
</evidence>
<sequence>MNYVTVIYLLNVLVYAIYFFGKGGSETDVTLTDYFVSALMSLLLILAGYLGARQNKTYRSALWMFFINVLFFVMSGLFDQFGNNFNILSTSSGDSFIFTLALIIYNGYLFPLIVTLDRSGFALVLPVILSFILPSLGYWIGKVITMKKSIS</sequence>
<dbReference type="EMBL" id="CP033932">
    <property type="protein sequence ID" value="AZB26737.1"/>
    <property type="molecule type" value="Genomic_DNA"/>
</dbReference>
<reference evidence="3" key="1">
    <citation type="submission" date="2018-11" db="EMBL/GenBank/DDBJ databases">
        <title>Proposal to divide the Flavobacteriaceae and reorganize its genera based on Amino Acid Identity values calculated from whole genome sequences.</title>
        <authorList>
            <person name="Nicholson A.C."/>
            <person name="Gulvik C.A."/>
            <person name="Whitney A.M."/>
            <person name="Humrighouse B.W."/>
            <person name="Bell M."/>
            <person name="Holmes B."/>
            <person name="Steigerwalt A.G."/>
            <person name="Villarma A."/>
            <person name="Sheth M."/>
            <person name="Batra D."/>
            <person name="Pryor J."/>
            <person name="Bernardet J.-F."/>
            <person name="Hugo C."/>
            <person name="Kampfer P."/>
            <person name="Newman J."/>
            <person name="McQuiston J.R."/>
        </authorList>
    </citation>
    <scope>NUCLEOTIDE SEQUENCE [LARGE SCALE GENOMIC DNA]</scope>
    <source>
        <strain evidence="3">G0229</strain>
    </source>
</reference>
<organism evidence="2 3">
    <name type="scientific">Chryseobacterium bernardetii</name>
    <dbReference type="NCBI Taxonomy" id="1241978"/>
    <lineage>
        <taxon>Bacteria</taxon>
        <taxon>Pseudomonadati</taxon>
        <taxon>Bacteroidota</taxon>
        <taxon>Flavobacteriia</taxon>
        <taxon>Flavobacteriales</taxon>
        <taxon>Weeksellaceae</taxon>
        <taxon>Chryseobacterium group</taxon>
        <taxon>Chryseobacterium</taxon>
    </lineage>
</organism>
<feature type="transmembrane region" description="Helical" evidence="1">
    <location>
        <begin position="33"/>
        <end position="52"/>
    </location>
</feature>
<dbReference type="Proteomes" id="UP000271193">
    <property type="component" value="Chromosome"/>
</dbReference>
<keyword evidence="1" id="KW-1133">Transmembrane helix</keyword>
<accession>A0A3G6TYX3</accession>
<keyword evidence="1" id="KW-0812">Transmembrane</keyword>
<feature type="transmembrane region" description="Helical" evidence="1">
    <location>
        <begin position="85"/>
        <end position="108"/>
    </location>
</feature>
<evidence type="ECO:0000313" key="2">
    <source>
        <dbReference type="EMBL" id="AZB26737.1"/>
    </source>
</evidence>
<evidence type="ECO:0000256" key="1">
    <source>
        <dbReference type="SAM" id="Phobius"/>
    </source>
</evidence>
<dbReference type="KEGG" id="cben:EG339_20175"/>
<dbReference type="RefSeq" id="WP_123871653.1">
    <property type="nucleotide sequence ID" value="NZ_CP033931.1"/>
</dbReference>
<proteinExistence type="predicted"/>
<feature type="transmembrane region" description="Helical" evidence="1">
    <location>
        <begin position="58"/>
        <end position="78"/>
    </location>
</feature>